<evidence type="ECO:0000313" key="1">
    <source>
        <dbReference type="EMBL" id="MBR0560037.1"/>
    </source>
</evidence>
<accession>A0ABS5E7Z5</accession>
<keyword evidence="2" id="KW-1185">Reference proteome</keyword>
<name>A0ABS5E7Z5_9PROT</name>
<gene>
    <name evidence="1" type="ORF">KB213_08225</name>
</gene>
<dbReference type="RefSeq" id="WP_211682087.1">
    <property type="nucleotide sequence ID" value="NZ_JAGRQH010000005.1"/>
</dbReference>
<comment type="caution">
    <text evidence="1">The sequence shown here is derived from an EMBL/GenBank/DDBJ whole genome shotgun (WGS) entry which is preliminary data.</text>
</comment>
<reference evidence="1 2" key="1">
    <citation type="submission" date="2021-04" db="EMBL/GenBank/DDBJ databases">
        <title>The complete genome sequence of Neokomagataea sp. TBRC 2177.</title>
        <authorList>
            <person name="Charoenyingcharoen P."/>
            <person name="Yukphan P."/>
        </authorList>
    </citation>
    <scope>NUCLEOTIDE SEQUENCE [LARGE SCALE GENOMIC DNA]</scope>
    <source>
        <strain evidence="1 2">TBRC 2177</strain>
    </source>
</reference>
<protein>
    <submittedName>
        <fullName evidence="1">Uncharacterized protein</fullName>
    </submittedName>
</protein>
<organism evidence="1 2">
    <name type="scientific">Neokomagataea anthophila</name>
    <dbReference type="NCBI Taxonomy" id="2826925"/>
    <lineage>
        <taxon>Bacteria</taxon>
        <taxon>Pseudomonadati</taxon>
        <taxon>Pseudomonadota</taxon>
        <taxon>Alphaproteobacteria</taxon>
        <taxon>Acetobacterales</taxon>
        <taxon>Acetobacteraceae</taxon>
        <taxon>Neokomagataea</taxon>
    </lineage>
</organism>
<dbReference type="EMBL" id="JAGRQH010000005">
    <property type="protein sequence ID" value="MBR0560037.1"/>
    <property type="molecule type" value="Genomic_DNA"/>
</dbReference>
<evidence type="ECO:0000313" key="2">
    <source>
        <dbReference type="Proteomes" id="UP000677812"/>
    </source>
</evidence>
<sequence length="156" mass="18141">MAFEIITIDQTRRDAGFYLLQKTDDIGFNASGAGWYRPTDSKRWRYFLITPMIDSKGPKWVYERLMDALRVLKFPEGIKPLEIHLVSPRESRFYDLKNRLQVPNVIGDKNLFHASDDSVRDYGIEAIVIYRLRNENNRAGDTARIFEAKVKELLAA</sequence>
<proteinExistence type="predicted"/>
<dbReference type="Proteomes" id="UP000677812">
    <property type="component" value="Unassembled WGS sequence"/>
</dbReference>